<protein>
    <submittedName>
        <fullName evidence="2">Uncharacterized protein</fullName>
    </submittedName>
</protein>
<evidence type="ECO:0000256" key="1">
    <source>
        <dbReference type="SAM" id="MobiDB-lite"/>
    </source>
</evidence>
<dbReference type="EMBL" id="ALBS01000250">
    <property type="protein sequence ID" value="EJT47416.1"/>
    <property type="molecule type" value="Genomic_DNA"/>
</dbReference>
<name>J5ST88_TRIAS</name>
<dbReference type="RefSeq" id="XP_014178599.1">
    <property type="nucleotide sequence ID" value="XM_014323124.1"/>
</dbReference>
<dbReference type="VEuPathDB" id="FungiDB:A1Q1_03794"/>
<evidence type="ECO:0000313" key="3">
    <source>
        <dbReference type="Proteomes" id="UP000002748"/>
    </source>
</evidence>
<reference evidence="2 3" key="1">
    <citation type="journal article" date="2012" name="Eukaryot. Cell">
        <title>Draft genome sequence of CBS 2479, the standard type strain of Trichosporon asahii.</title>
        <authorList>
            <person name="Yang R.Y."/>
            <person name="Li H.T."/>
            <person name="Zhu H."/>
            <person name="Zhou G.P."/>
            <person name="Wang M."/>
            <person name="Wang L."/>
        </authorList>
    </citation>
    <scope>NUCLEOTIDE SEQUENCE [LARGE SCALE GENOMIC DNA]</scope>
    <source>
        <strain evidence="3">ATCC 90039 / CBS 2479 / JCM 2466 / KCTC 7840 / NCYC 2677 / UAMH 7654</strain>
    </source>
</reference>
<dbReference type="HOGENOM" id="CLU_085470_0_0_1"/>
<gene>
    <name evidence="2" type="ORF">A1Q1_03794</name>
</gene>
<feature type="region of interest" description="Disordered" evidence="1">
    <location>
        <begin position="165"/>
        <end position="239"/>
    </location>
</feature>
<dbReference type="KEGG" id="tasa:A1Q1_03794"/>
<organism evidence="2 3">
    <name type="scientific">Trichosporon asahii var. asahii (strain ATCC 90039 / CBS 2479 / JCM 2466 / KCTC 7840 / NBRC 103889/ NCYC 2677 / UAMH 7654)</name>
    <name type="common">Yeast</name>
    <dbReference type="NCBI Taxonomy" id="1186058"/>
    <lineage>
        <taxon>Eukaryota</taxon>
        <taxon>Fungi</taxon>
        <taxon>Dikarya</taxon>
        <taxon>Basidiomycota</taxon>
        <taxon>Agaricomycotina</taxon>
        <taxon>Tremellomycetes</taxon>
        <taxon>Trichosporonales</taxon>
        <taxon>Trichosporonaceae</taxon>
        <taxon>Trichosporon</taxon>
    </lineage>
</organism>
<comment type="caution">
    <text evidence="2">The sequence shown here is derived from an EMBL/GenBank/DDBJ whole genome shotgun (WGS) entry which is preliminary data.</text>
</comment>
<proteinExistence type="predicted"/>
<feature type="compositionally biased region" description="Low complexity" evidence="1">
    <location>
        <begin position="165"/>
        <end position="223"/>
    </location>
</feature>
<dbReference type="AlphaFoldDB" id="J5ST88"/>
<accession>J5ST88</accession>
<evidence type="ECO:0000313" key="2">
    <source>
        <dbReference type="EMBL" id="EJT47416.1"/>
    </source>
</evidence>
<dbReference type="Proteomes" id="UP000002748">
    <property type="component" value="Unassembled WGS sequence"/>
</dbReference>
<sequence>MPVCSPCRPIPSAVDFDVSSFFSVTSARLSSPSTTETSTCAFVRVPLDACWVNAIPSGGEVSASVELTSVLLLRTLERRQFSDAEEVCGAICEASGGPVETPECATSTAAGFTTGCLTAVCPILVDPDMQACVSCLEAYSVTFTALRAECAVASSSAVSLSSLSSSSSLSASSTSSEDEISSTTSSATSTRTLTATLTSTDDLETGTASPSASTSSSASTTSRTLEEHEMKSIPRYSPTTLVRPSDYYRSAAAPGETAHDGSAASRSIPGSALLGAAVALAAFI</sequence>
<dbReference type="GeneID" id="25987307"/>